<feature type="transmembrane region" description="Helical" evidence="1">
    <location>
        <begin position="43"/>
        <end position="61"/>
    </location>
</feature>
<evidence type="ECO:0000313" key="2">
    <source>
        <dbReference type="EMBL" id="MCI0754832.1"/>
    </source>
</evidence>
<keyword evidence="3" id="KW-1185">Reference proteome</keyword>
<keyword evidence="1" id="KW-0472">Membrane</keyword>
<gene>
    <name evidence="2" type="ORF">MON41_13855</name>
</gene>
<keyword evidence="1" id="KW-0812">Transmembrane</keyword>
<comment type="caution">
    <text evidence="2">The sequence shown here is derived from an EMBL/GenBank/DDBJ whole genome shotgun (WGS) entry which is preliminary data.</text>
</comment>
<accession>A0ABS9W6G5</accession>
<reference evidence="2 3" key="1">
    <citation type="submission" date="2022-03" db="EMBL/GenBank/DDBJ databases">
        <title>Complete genome analysis of Roseomonas KG 17.1 : a prolific producer of plant growth promoters.</title>
        <authorList>
            <person name="Saadouli I."/>
            <person name="Najjari A."/>
            <person name="Mosbah A."/>
            <person name="Ouzari H.I."/>
        </authorList>
    </citation>
    <scope>NUCLEOTIDE SEQUENCE [LARGE SCALE GENOMIC DNA]</scope>
    <source>
        <strain evidence="2 3">KG17-1</strain>
    </source>
</reference>
<evidence type="ECO:0000256" key="1">
    <source>
        <dbReference type="SAM" id="Phobius"/>
    </source>
</evidence>
<protein>
    <submittedName>
        <fullName evidence="2">Uncharacterized protein</fullName>
    </submittedName>
</protein>
<name>A0ABS9W6G5_9PROT</name>
<sequence length="120" mass="12951">MQGCLLFGSTPPLFNGGSSKPLPSFPLTDVNPVAGSSEQTVRIAIAAVFMLWAAAFVLIYSSRQNPLEKSIAAKPVDLDRCITRGVDHFKTVGSYPTISDGRYASNVARQRCQRTTTAFP</sequence>
<evidence type="ECO:0000313" key="3">
    <source>
        <dbReference type="Proteomes" id="UP001201985"/>
    </source>
</evidence>
<organism evidence="2 3">
    <name type="scientific">Teichococcus vastitatis</name>
    <dbReference type="NCBI Taxonomy" id="2307076"/>
    <lineage>
        <taxon>Bacteria</taxon>
        <taxon>Pseudomonadati</taxon>
        <taxon>Pseudomonadota</taxon>
        <taxon>Alphaproteobacteria</taxon>
        <taxon>Acetobacterales</taxon>
        <taxon>Roseomonadaceae</taxon>
        <taxon>Roseomonas</taxon>
    </lineage>
</organism>
<dbReference type="RefSeq" id="WP_241793130.1">
    <property type="nucleotide sequence ID" value="NZ_JALBUU010000010.1"/>
</dbReference>
<proteinExistence type="predicted"/>
<dbReference type="Proteomes" id="UP001201985">
    <property type="component" value="Unassembled WGS sequence"/>
</dbReference>
<keyword evidence="1" id="KW-1133">Transmembrane helix</keyword>
<dbReference type="EMBL" id="JALBUU010000010">
    <property type="protein sequence ID" value="MCI0754832.1"/>
    <property type="molecule type" value="Genomic_DNA"/>
</dbReference>